<evidence type="ECO:0000313" key="2">
    <source>
        <dbReference type="Proteomes" id="UP000324222"/>
    </source>
</evidence>
<dbReference type="Proteomes" id="UP000324222">
    <property type="component" value="Unassembled WGS sequence"/>
</dbReference>
<dbReference type="AlphaFoldDB" id="A0A5B7FYB4"/>
<accession>A0A5B7FYB4</accession>
<reference evidence="1 2" key="1">
    <citation type="submission" date="2019-05" db="EMBL/GenBank/DDBJ databases">
        <title>Another draft genome of Portunus trituberculatus and its Hox gene families provides insights of decapod evolution.</title>
        <authorList>
            <person name="Jeong J.-H."/>
            <person name="Song I."/>
            <person name="Kim S."/>
            <person name="Choi T."/>
            <person name="Kim D."/>
            <person name="Ryu S."/>
            <person name="Kim W."/>
        </authorList>
    </citation>
    <scope>NUCLEOTIDE SEQUENCE [LARGE SCALE GENOMIC DNA]</scope>
    <source>
        <tissue evidence="1">Muscle</tissue>
    </source>
</reference>
<comment type="caution">
    <text evidence="1">The sequence shown here is derived from an EMBL/GenBank/DDBJ whole genome shotgun (WGS) entry which is preliminary data.</text>
</comment>
<gene>
    <name evidence="1" type="ORF">E2C01_044384</name>
</gene>
<keyword evidence="2" id="KW-1185">Reference proteome</keyword>
<name>A0A5B7FYB4_PORTR</name>
<protein>
    <submittedName>
        <fullName evidence="1">Uncharacterized protein</fullName>
    </submittedName>
</protein>
<evidence type="ECO:0000313" key="1">
    <source>
        <dbReference type="EMBL" id="MPC50556.1"/>
    </source>
</evidence>
<proteinExistence type="predicted"/>
<organism evidence="1 2">
    <name type="scientific">Portunus trituberculatus</name>
    <name type="common">Swimming crab</name>
    <name type="synonym">Neptunus trituberculatus</name>
    <dbReference type="NCBI Taxonomy" id="210409"/>
    <lineage>
        <taxon>Eukaryota</taxon>
        <taxon>Metazoa</taxon>
        <taxon>Ecdysozoa</taxon>
        <taxon>Arthropoda</taxon>
        <taxon>Crustacea</taxon>
        <taxon>Multicrustacea</taxon>
        <taxon>Malacostraca</taxon>
        <taxon>Eumalacostraca</taxon>
        <taxon>Eucarida</taxon>
        <taxon>Decapoda</taxon>
        <taxon>Pleocyemata</taxon>
        <taxon>Brachyura</taxon>
        <taxon>Eubrachyura</taxon>
        <taxon>Portunoidea</taxon>
        <taxon>Portunidae</taxon>
        <taxon>Portuninae</taxon>
        <taxon>Portunus</taxon>
    </lineage>
</organism>
<dbReference type="EMBL" id="VSRR010009576">
    <property type="protein sequence ID" value="MPC50556.1"/>
    <property type="molecule type" value="Genomic_DNA"/>
</dbReference>
<sequence length="121" mass="13146">MFYLGFTKGFIEQVDAVDFDVPLECLWSCEHLVTHRTLPHAAKPTRLAGEELFAAGVTAIHLVSGVCSPVGAEIGWQHLGGSVDHGGRQVDHLKPSRISKGIEVLAVVKYCLTRRNGGRIV</sequence>